<name>A0A645E876_9ZZZZ</name>
<reference evidence="1" key="1">
    <citation type="submission" date="2019-08" db="EMBL/GenBank/DDBJ databases">
        <authorList>
            <person name="Kucharzyk K."/>
            <person name="Murdoch R.W."/>
            <person name="Higgins S."/>
            <person name="Loffler F."/>
        </authorList>
    </citation>
    <scope>NUCLEOTIDE SEQUENCE</scope>
</reference>
<sequence length="49" mass="5698">MKESSLAIDFYGSLIVWIGPHEYFHQGAFSGAILTYERMYFSDSYIEIN</sequence>
<gene>
    <name evidence="1" type="ORF">SDC9_144601</name>
</gene>
<dbReference type="EMBL" id="VSSQ01043712">
    <property type="protein sequence ID" value="MPM97428.1"/>
    <property type="molecule type" value="Genomic_DNA"/>
</dbReference>
<proteinExistence type="predicted"/>
<organism evidence="1">
    <name type="scientific">bioreactor metagenome</name>
    <dbReference type="NCBI Taxonomy" id="1076179"/>
    <lineage>
        <taxon>unclassified sequences</taxon>
        <taxon>metagenomes</taxon>
        <taxon>ecological metagenomes</taxon>
    </lineage>
</organism>
<dbReference type="AlphaFoldDB" id="A0A645E876"/>
<accession>A0A645E876</accession>
<comment type="caution">
    <text evidence="1">The sequence shown here is derived from an EMBL/GenBank/DDBJ whole genome shotgun (WGS) entry which is preliminary data.</text>
</comment>
<evidence type="ECO:0000313" key="1">
    <source>
        <dbReference type="EMBL" id="MPM97428.1"/>
    </source>
</evidence>
<protein>
    <submittedName>
        <fullName evidence="1">Uncharacterized protein</fullName>
    </submittedName>
</protein>